<protein>
    <submittedName>
        <fullName evidence="1">HDC01527</fullName>
    </submittedName>
</protein>
<dbReference type="EMBL" id="BK003354">
    <property type="protein sequence ID" value="DAA03553.1"/>
    <property type="molecule type" value="Genomic_DNA"/>
</dbReference>
<dbReference type="AlphaFoldDB" id="Q6IHR2"/>
<sequence>MTLLNRMGDSTPKHLQLTVQLQHPRHSLAACCAANLKSSRFPGTLNGASRCLAKFSDLFPSRSRWELALVRGHAESGTGMWNPWRTPWPNGHLSGIARLSGVWKFVTDQVANKIYLV</sequence>
<name>Q6IHR2_DROME</name>
<reference evidence="1" key="1">
    <citation type="journal article" date="2003" name="Genome Biol.">
        <title>An integrated gene annotation and transcriptional profiling approach towards the full gene content of the Drosophila genome.</title>
        <authorList>
            <person name="Hild M."/>
            <person name="Beckmann B."/>
            <person name="Haas S.A."/>
            <person name="Koch B."/>
            <person name="Solovyev V."/>
            <person name="Busold C."/>
            <person name="Fellenberg K."/>
            <person name="Boutros M."/>
            <person name="Vingron M."/>
            <person name="Sauer F."/>
            <person name="Hoheisel J.D."/>
            <person name="Paro R."/>
        </authorList>
    </citation>
    <scope>NUCLEOTIDE SEQUENCE</scope>
</reference>
<gene>
    <name evidence="1" type="ORF">HDC01527</name>
</gene>
<proteinExistence type="predicted"/>
<accession>Q6IHR2</accession>
<evidence type="ECO:0000313" key="1">
    <source>
        <dbReference type="EMBL" id="DAA03553.1"/>
    </source>
</evidence>
<organism evidence="1">
    <name type="scientific">Drosophila melanogaster</name>
    <name type="common">Fruit fly</name>
    <dbReference type="NCBI Taxonomy" id="7227"/>
    <lineage>
        <taxon>Eukaryota</taxon>
        <taxon>Metazoa</taxon>
        <taxon>Ecdysozoa</taxon>
        <taxon>Arthropoda</taxon>
        <taxon>Hexapoda</taxon>
        <taxon>Insecta</taxon>
        <taxon>Pterygota</taxon>
        <taxon>Neoptera</taxon>
        <taxon>Endopterygota</taxon>
        <taxon>Diptera</taxon>
        <taxon>Brachycera</taxon>
        <taxon>Muscomorpha</taxon>
        <taxon>Ephydroidea</taxon>
        <taxon>Drosophilidae</taxon>
        <taxon>Drosophila</taxon>
        <taxon>Sophophora</taxon>
    </lineage>
</organism>